<dbReference type="EMBL" id="JBHSON010000126">
    <property type="protein sequence ID" value="MFC5753871.1"/>
    <property type="molecule type" value="Genomic_DNA"/>
</dbReference>
<organism evidence="2 3">
    <name type="scientific">Actinomadura rugatobispora</name>
    <dbReference type="NCBI Taxonomy" id="1994"/>
    <lineage>
        <taxon>Bacteria</taxon>
        <taxon>Bacillati</taxon>
        <taxon>Actinomycetota</taxon>
        <taxon>Actinomycetes</taxon>
        <taxon>Streptosporangiales</taxon>
        <taxon>Thermomonosporaceae</taxon>
        <taxon>Actinomadura</taxon>
    </lineage>
</organism>
<name>A0ABW1AHA2_9ACTN</name>
<reference evidence="3" key="1">
    <citation type="journal article" date="2019" name="Int. J. Syst. Evol. Microbiol.">
        <title>The Global Catalogue of Microorganisms (GCM) 10K type strain sequencing project: providing services to taxonomists for standard genome sequencing and annotation.</title>
        <authorList>
            <consortium name="The Broad Institute Genomics Platform"/>
            <consortium name="The Broad Institute Genome Sequencing Center for Infectious Disease"/>
            <person name="Wu L."/>
            <person name="Ma J."/>
        </authorList>
    </citation>
    <scope>NUCLEOTIDE SEQUENCE [LARGE SCALE GENOMIC DNA]</scope>
    <source>
        <strain evidence="3">KCTC 42087</strain>
    </source>
</reference>
<evidence type="ECO:0000313" key="2">
    <source>
        <dbReference type="EMBL" id="MFC5753871.1"/>
    </source>
</evidence>
<evidence type="ECO:0000256" key="1">
    <source>
        <dbReference type="SAM" id="SignalP"/>
    </source>
</evidence>
<keyword evidence="1" id="KW-0732">Signal</keyword>
<feature type="chain" id="PRO_5046792669" description="DUF320 domain-containing protein" evidence="1">
    <location>
        <begin position="29"/>
        <end position="82"/>
    </location>
</feature>
<dbReference type="Proteomes" id="UP001596074">
    <property type="component" value="Unassembled WGS sequence"/>
</dbReference>
<feature type="signal peptide" evidence="1">
    <location>
        <begin position="1"/>
        <end position="28"/>
    </location>
</feature>
<comment type="caution">
    <text evidence="2">The sequence shown here is derived from an EMBL/GenBank/DDBJ whole genome shotgun (WGS) entry which is preliminary data.</text>
</comment>
<accession>A0ABW1AHA2</accession>
<gene>
    <name evidence="2" type="ORF">ACFPZN_50350</name>
</gene>
<keyword evidence="3" id="KW-1185">Reference proteome</keyword>
<evidence type="ECO:0000313" key="3">
    <source>
        <dbReference type="Proteomes" id="UP001596074"/>
    </source>
</evidence>
<dbReference type="RefSeq" id="WP_378291357.1">
    <property type="nucleotide sequence ID" value="NZ_JBHSON010000126.1"/>
</dbReference>
<proteinExistence type="predicted"/>
<evidence type="ECO:0008006" key="4">
    <source>
        <dbReference type="Google" id="ProtNLM"/>
    </source>
</evidence>
<protein>
    <recommendedName>
        <fullName evidence="4">DUF320 domain-containing protein</fullName>
    </recommendedName>
</protein>
<sequence length="82" mass="8207">MLKKLAATGVLGFAITGALMTAAGPASADAYTHGGHGTVLSGNQILSGNDIKICGNSTQVISVISGAFAQCDVPGHHPHRHS</sequence>